<dbReference type="InterPro" id="IPR029069">
    <property type="entry name" value="HotDog_dom_sf"/>
</dbReference>
<dbReference type="Gene3D" id="3.10.129.10">
    <property type="entry name" value="Hotdog Thioesterase"/>
    <property type="match status" value="1"/>
</dbReference>
<organism evidence="4 5">
    <name type="scientific">Blastomonas aquatica</name>
    <dbReference type="NCBI Taxonomy" id="1510276"/>
    <lineage>
        <taxon>Bacteria</taxon>
        <taxon>Pseudomonadati</taxon>
        <taxon>Pseudomonadota</taxon>
        <taxon>Alphaproteobacteria</taxon>
        <taxon>Sphingomonadales</taxon>
        <taxon>Sphingomonadaceae</taxon>
        <taxon>Blastomonas</taxon>
    </lineage>
</organism>
<protein>
    <submittedName>
        <fullName evidence="4">Thioesterase</fullName>
    </submittedName>
</protein>
<evidence type="ECO:0000313" key="5">
    <source>
        <dbReference type="Proteomes" id="UP000614261"/>
    </source>
</evidence>
<comment type="similarity">
    <text evidence="1">Belongs to the thioesterase PaaI family.</text>
</comment>
<evidence type="ECO:0000256" key="1">
    <source>
        <dbReference type="ARBA" id="ARBA00008324"/>
    </source>
</evidence>
<gene>
    <name evidence="4" type="ORF">GCM10010833_33920</name>
</gene>
<dbReference type="RefSeq" id="WP_188515642.1">
    <property type="nucleotide sequence ID" value="NZ_JBHRVH010000001.1"/>
</dbReference>
<dbReference type="CDD" id="cd03443">
    <property type="entry name" value="PaaI_thioesterase"/>
    <property type="match status" value="1"/>
</dbReference>
<dbReference type="PANTHER" id="PTHR21660">
    <property type="entry name" value="THIOESTERASE SUPERFAMILY MEMBER-RELATED"/>
    <property type="match status" value="1"/>
</dbReference>
<dbReference type="PANTHER" id="PTHR21660:SF1">
    <property type="entry name" value="ACYL-COENZYME A THIOESTERASE 13"/>
    <property type="match status" value="1"/>
</dbReference>
<dbReference type="Pfam" id="PF03061">
    <property type="entry name" value="4HBT"/>
    <property type="match status" value="1"/>
</dbReference>
<dbReference type="Proteomes" id="UP000614261">
    <property type="component" value="Unassembled WGS sequence"/>
</dbReference>
<comment type="caution">
    <text evidence="4">The sequence shown here is derived from an EMBL/GenBank/DDBJ whole genome shotgun (WGS) entry which is preliminary data.</text>
</comment>
<evidence type="ECO:0000313" key="4">
    <source>
        <dbReference type="EMBL" id="GGB75905.1"/>
    </source>
</evidence>
<accession>A0ABQ1JTD4</accession>
<evidence type="ECO:0000259" key="3">
    <source>
        <dbReference type="Pfam" id="PF03061"/>
    </source>
</evidence>
<name>A0ABQ1JTD4_9SPHN</name>
<keyword evidence="5" id="KW-1185">Reference proteome</keyword>
<sequence length="142" mass="15306">MTWAKERLDALVAGTAITPPVVETLRLGTLREWGEGWIKKDWTPAPELLNSDGSLFGGYIAALADQALAFAAMTMVPPDAAFRTINLQVNFIKVGRAHPLSIEARVVATTKQLLTVRADFRSDDGKLIAEASAQQLVAPFGS</sequence>
<dbReference type="NCBIfam" id="TIGR00369">
    <property type="entry name" value="unchar_dom_1"/>
    <property type="match status" value="1"/>
</dbReference>
<reference evidence="5" key="1">
    <citation type="journal article" date="2019" name="Int. J. Syst. Evol. Microbiol.">
        <title>The Global Catalogue of Microorganisms (GCM) 10K type strain sequencing project: providing services to taxonomists for standard genome sequencing and annotation.</title>
        <authorList>
            <consortium name="The Broad Institute Genomics Platform"/>
            <consortium name="The Broad Institute Genome Sequencing Center for Infectious Disease"/>
            <person name="Wu L."/>
            <person name="Ma J."/>
        </authorList>
    </citation>
    <scope>NUCLEOTIDE SEQUENCE [LARGE SCALE GENOMIC DNA]</scope>
    <source>
        <strain evidence="5">CGMCC 1.12851</strain>
    </source>
</reference>
<dbReference type="SUPFAM" id="SSF54637">
    <property type="entry name" value="Thioesterase/thiol ester dehydrase-isomerase"/>
    <property type="match status" value="1"/>
</dbReference>
<feature type="domain" description="Thioesterase" evidence="3">
    <location>
        <begin position="53"/>
        <end position="128"/>
    </location>
</feature>
<dbReference type="EMBL" id="BMGD01000009">
    <property type="protein sequence ID" value="GGB75905.1"/>
    <property type="molecule type" value="Genomic_DNA"/>
</dbReference>
<evidence type="ECO:0000256" key="2">
    <source>
        <dbReference type="ARBA" id="ARBA00022801"/>
    </source>
</evidence>
<dbReference type="InterPro" id="IPR003736">
    <property type="entry name" value="PAAI_dom"/>
</dbReference>
<proteinExistence type="inferred from homology"/>
<dbReference type="InterPro" id="IPR039298">
    <property type="entry name" value="ACOT13"/>
</dbReference>
<dbReference type="InterPro" id="IPR006683">
    <property type="entry name" value="Thioestr_dom"/>
</dbReference>
<keyword evidence="2" id="KW-0378">Hydrolase</keyword>